<dbReference type="InterPro" id="IPR000905">
    <property type="entry name" value="Gcp-like_dom"/>
</dbReference>
<gene>
    <name evidence="2" type="primary">tsaB</name>
    <name evidence="2" type="ORF">F9K24_08195</name>
</gene>
<dbReference type="GO" id="GO:0016740">
    <property type="term" value="F:transferase activity"/>
    <property type="evidence" value="ECO:0007669"/>
    <property type="project" value="UniProtKB-KW"/>
</dbReference>
<dbReference type="AlphaFoldDB" id="A0A833H2K8"/>
<evidence type="ECO:0000259" key="1">
    <source>
        <dbReference type="Pfam" id="PF00814"/>
    </source>
</evidence>
<dbReference type="Gene3D" id="3.30.420.40">
    <property type="match status" value="1"/>
</dbReference>
<sequence>MVETCRIDSFPTAGVPDRAGVSSARRTPDHPSLQEKRLNCLVIDCSTRWIICGIHSLHDGAVIPGAEIRLEAPRESSTRLVAEIGALVKRTGLRPDYILSALGPGSFTGLRIGVTTARDLSQLWNIPAAGIDTLTLYGWAVREHDSIEEPFALLFDGRQKRYYTKKITNDLFTTRDEIIVDLDPLEFESIGLSQVYVDDPSSLSLPERVRIRTIPPEALTARSFFETALKLDAFHPEKSWKDLIPVYIRDNPARPNQPASAAT</sequence>
<dbReference type="Proteomes" id="UP000460298">
    <property type="component" value="Unassembled WGS sequence"/>
</dbReference>
<dbReference type="InterPro" id="IPR022496">
    <property type="entry name" value="T6A_TsaB"/>
</dbReference>
<dbReference type="GO" id="GO:0002949">
    <property type="term" value="P:tRNA threonylcarbamoyladenosine modification"/>
    <property type="evidence" value="ECO:0007669"/>
    <property type="project" value="InterPro"/>
</dbReference>
<dbReference type="Pfam" id="PF00814">
    <property type="entry name" value="TsaD"/>
    <property type="match status" value="1"/>
</dbReference>
<dbReference type="EMBL" id="WBUI01000006">
    <property type="protein sequence ID" value="KAB2933320.1"/>
    <property type="molecule type" value="Genomic_DNA"/>
</dbReference>
<dbReference type="SUPFAM" id="SSF53067">
    <property type="entry name" value="Actin-like ATPase domain"/>
    <property type="match status" value="1"/>
</dbReference>
<evidence type="ECO:0000313" key="2">
    <source>
        <dbReference type="EMBL" id="KAB2933320.1"/>
    </source>
</evidence>
<accession>A0A833H2K8</accession>
<dbReference type="NCBIfam" id="TIGR03725">
    <property type="entry name" value="T6A_YeaZ"/>
    <property type="match status" value="1"/>
</dbReference>
<keyword evidence="2" id="KW-0808">Transferase</keyword>
<name>A0A833H2K8_9LEPT</name>
<comment type="caution">
    <text evidence="2">The sequence shown here is derived from an EMBL/GenBank/DDBJ whole genome shotgun (WGS) entry which is preliminary data.</text>
</comment>
<feature type="domain" description="Gcp-like" evidence="1">
    <location>
        <begin position="72"/>
        <end position="165"/>
    </location>
</feature>
<evidence type="ECO:0000313" key="3">
    <source>
        <dbReference type="Proteomes" id="UP000460298"/>
    </source>
</evidence>
<organism evidence="2 3">
    <name type="scientific">Leptonema illini</name>
    <dbReference type="NCBI Taxonomy" id="183"/>
    <lineage>
        <taxon>Bacteria</taxon>
        <taxon>Pseudomonadati</taxon>
        <taxon>Spirochaetota</taxon>
        <taxon>Spirochaetia</taxon>
        <taxon>Leptospirales</taxon>
        <taxon>Leptospiraceae</taxon>
        <taxon>Leptonema</taxon>
    </lineage>
</organism>
<protein>
    <submittedName>
        <fullName evidence="2">tRNA (Adenosine(37)-N6)-threonylcarbamoyltransferase complex dimerization subunit type 1 TsaB</fullName>
    </submittedName>
</protein>
<dbReference type="InterPro" id="IPR043129">
    <property type="entry name" value="ATPase_NBD"/>
</dbReference>
<reference evidence="2 3" key="1">
    <citation type="submission" date="2019-10" db="EMBL/GenBank/DDBJ databases">
        <title>Extracellular Electron Transfer in a Candidatus Methanoperedens spp. Enrichment Culture.</title>
        <authorList>
            <person name="Berger S."/>
            <person name="Rangel Shaw D."/>
            <person name="Berben T."/>
            <person name="In 'T Zandt M."/>
            <person name="Frank J."/>
            <person name="Reimann J."/>
            <person name="Jetten M.S.M."/>
            <person name="Welte C.U."/>
        </authorList>
    </citation>
    <scope>NUCLEOTIDE SEQUENCE [LARGE SCALE GENOMIC DNA]</scope>
    <source>
        <strain evidence="2">SB12</strain>
    </source>
</reference>
<proteinExistence type="predicted"/>